<proteinExistence type="predicted"/>
<evidence type="ECO:0000313" key="2">
    <source>
        <dbReference type="Proteomes" id="UP000266723"/>
    </source>
</evidence>
<protein>
    <submittedName>
        <fullName evidence="1">Uncharacterized protein</fullName>
    </submittedName>
</protein>
<keyword evidence="2" id="KW-1185">Reference proteome</keyword>
<dbReference type="EMBL" id="QGKV02000832">
    <property type="protein sequence ID" value="KAF3546421.1"/>
    <property type="molecule type" value="Genomic_DNA"/>
</dbReference>
<sequence length="124" mass="13904">MLREVLRRVYLRKEESSSLFLSLDDSASFLLSFGDFVVLDSNFDGSAIPRDTSIDSGSLFLFLDESPFLSRNLDDSASFSRNLDGDKLVPLSRWPSARKPNRKDVEEGSLQHRIAFSGAIQAIE</sequence>
<evidence type="ECO:0000313" key="1">
    <source>
        <dbReference type="EMBL" id="KAF3546421.1"/>
    </source>
</evidence>
<accession>A0ABQ7C401</accession>
<gene>
    <name evidence="1" type="ORF">DY000_02002620</name>
</gene>
<reference evidence="1 2" key="1">
    <citation type="journal article" date="2020" name="BMC Genomics">
        <title>Intraspecific diversification of the crop wild relative Brassica cretica Lam. using demographic model selection.</title>
        <authorList>
            <person name="Kioukis A."/>
            <person name="Michalopoulou V.A."/>
            <person name="Briers L."/>
            <person name="Pirintsos S."/>
            <person name="Studholme D.J."/>
            <person name="Pavlidis P."/>
            <person name="Sarris P.F."/>
        </authorList>
    </citation>
    <scope>NUCLEOTIDE SEQUENCE [LARGE SCALE GENOMIC DNA]</scope>
    <source>
        <strain evidence="2">cv. PFS-1207/04</strain>
    </source>
</reference>
<dbReference type="Proteomes" id="UP000266723">
    <property type="component" value="Unassembled WGS sequence"/>
</dbReference>
<comment type="caution">
    <text evidence="1">The sequence shown here is derived from an EMBL/GenBank/DDBJ whole genome shotgun (WGS) entry which is preliminary data.</text>
</comment>
<organism evidence="1 2">
    <name type="scientific">Brassica cretica</name>
    <name type="common">Mustard</name>
    <dbReference type="NCBI Taxonomy" id="69181"/>
    <lineage>
        <taxon>Eukaryota</taxon>
        <taxon>Viridiplantae</taxon>
        <taxon>Streptophyta</taxon>
        <taxon>Embryophyta</taxon>
        <taxon>Tracheophyta</taxon>
        <taxon>Spermatophyta</taxon>
        <taxon>Magnoliopsida</taxon>
        <taxon>eudicotyledons</taxon>
        <taxon>Gunneridae</taxon>
        <taxon>Pentapetalae</taxon>
        <taxon>rosids</taxon>
        <taxon>malvids</taxon>
        <taxon>Brassicales</taxon>
        <taxon>Brassicaceae</taxon>
        <taxon>Brassiceae</taxon>
        <taxon>Brassica</taxon>
    </lineage>
</organism>
<name>A0ABQ7C401_BRACR</name>